<dbReference type="InterPro" id="IPR036188">
    <property type="entry name" value="FAD/NAD-bd_sf"/>
</dbReference>
<dbReference type="Proteomes" id="UP000824002">
    <property type="component" value="Unassembled WGS sequence"/>
</dbReference>
<protein>
    <submittedName>
        <fullName evidence="6">NAD(P)/FAD-dependent oxidoreductase</fullName>
    </submittedName>
</protein>
<dbReference type="InterPro" id="IPR023166">
    <property type="entry name" value="BaiN-like_dom_sf"/>
</dbReference>
<evidence type="ECO:0000313" key="7">
    <source>
        <dbReference type="Proteomes" id="UP000824002"/>
    </source>
</evidence>
<organism evidence="6 7">
    <name type="scientific">Candidatus Merdivicinus excrementipullorum</name>
    <dbReference type="NCBI Taxonomy" id="2840867"/>
    <lineage>
        <taxon>Bacteria</taxon>
        <taxon>Bacillati</taxon>
        <taxon>Bacillota</taxon>
        <taxon>Clostridia</taxon>
        <taxon>Eubacteriales</taxon>
        <taxon>Oscillospiraceae</taxon>
        <taxon>Oscillospiraceae incertae sedis</taxon>
        <taxon>Candidatus Merdivicinus</taxon>
    </lineage>
</organism>
<name>A0A9D1FPE8_9FIRM</name>
<gene>
    <name evidence="6" type="ORF">IAB51_08990</name>
</gene>
<dbReference type="Pfam" id="PF22780">
    <property type="entry name" value="HI0933_like_1st"/>
    <property type="match status" value="1"/>
</dbReference>
<dbReference type="Gene3D" id="1.10.8.260">
    <property type="entry name" value="HI0933 insert domain-like"/>
    <property type="match status" value="1"/>
</dbReference>
<dbReference type="SUPFAM" id="SSF51905">
    <property type="entry name" value="FAD/NAD(P)-binding domain"/>
    <property type="match status" value="1"/>
</dbReference>
<dbReference type="AlphaFoldDB" id="A0A9D1FPE8"/>
<comment type="caution">
    <text evidence="6">The sequence shown here is derived from an EMBL/GenBank/DDBJ whole genome shotgun (WGS) entry which is preliminary data.</text>
</comment>
<dbReference type="InterPro" id="IPR057661">
    <property type="entry name" value="RsdA/BaiN/AoA(So)_Rossmann"/>
</dbReference>
<dbReference type="InterPro" id="IPR055178">
    <property type="entry name" value="RsdA/BaiN/AoA(So)-like_dom"/>
</dbReference>
<dbReference type="NCBIfam" id="TIGR00275">
    <property type="entry name" value="aminoacetone oxidase family FAD-binding enzyme"/>
    <property type="match status" value="1"/>
</dbReference>
<dbReference type="EMBL" id="DVJP01000058">
    <property type="protein sequence ID" value="HIS76930.1"/>
    <property type="molecule type" value="Genomic_DNA"/>
</dbReference>
<dbReference type="SUPFAM" id="SSF160996">
    <property type="entry name" value="HI0933 insert domain-like"/>
    <property type="match status" value="1"/>
</dbReference>
<evidence type="ECO:0000256" key="2">
    <source>
        <dbReference type="ARBA" id="ARBA00022630"/>
    </source>
</evidence>
<reference evidence="6" key="1">
    <citation type="submission" date="2020-10" db="EMBL/GenBank/DDBJ databases">
        <authorList>
            <person name="Gilroy R."/>
        </authorList>
    </citation>
    <scope>NUCLEOTIDE SEQUENCE</scope>
    <source>
        <strain evidence="6">CHK199-13235</strain>
    </source>
</reference>
<dbReference type="Gene3D" id="2.40.30.10">
    <property type="entry name" value="Translation factors"/>
    <property type="match status" value="1"/>
</dbReference>
<comment type="cofactor">
    <cofactor evidence="1">
        <name>FAD</name>
        <dbReference type="ChEBI" id="CHEBI:57692"/>
    </cofactor>
</comment>
<dbReference type="Gene3D" id="3.50.50.60">
    <property type="entry name" value="FAD/NAD(P)-binding domain"/>
    <property type="match status" value="1"/>
</dbReference>
<reference evidence="6" key="2">
    <citation type="journal article" date="2021" name="PeerJ">
        <title>Extensive microbial diversity within the chicken gut microbiome revealed by metagenomics and culture.</title>
        <authorList>
            <person name="Gilroy R."/>
            <person name="Ravi A."/>
            <person name="Getino M."/>
            <person name="Pursley I."/>
            <person name="Horton D.L."/>
            <person name="Alikhan N.F."/>
            <person name="Baker D."/>
            <person name="Gharbi K."/>
            <person name="Hall N."/>
            <person name="Watson M."/>
            <person name="Adriaenssens E.M."/>
            <person name="Foster-Nyarko E."/>
            <person name="Jarju S."/>
            <person name="Secka A."/>
            <person name="Antonio M."/>
            <person name="Oren A."/>
            <person name="Chaudhuri R.R."/>
            <person name="La Ragione R."/>
            <person name="Hildebrand F."/>
            <person name="Pallen M.J."/>
        </authorList>
    </citation>
    <scope>NUCLEOTIDE SEQUENCE</scope>
    <source>
        <strain evidence="6">CHK199-13235</strain>
    </source>
</reference>
<dbReference type="PRINTS" id="PR00368">
    <property type="entry name" value="FADPNR"/>
</dbReference>
<proteinExistence type="predicted"/>
<evidence type="ECO:0000313" key="6">
    <source>
        <dbReference type="EMBL" id="HIS76930.1"/>
    </source>
</evidence>
<dbReference type="PANTHER" id="PTHR42887">
    <property type="entry name" value="OS12G0638800 PROTEIN"/>
    <property type="match status" value="1"/>
</dbReference>
<feature type="domain" description="RsdA/BaiN/AoA(So)-like Rossmann fold-like" evidence="4">
    <location>
        <begin position="4"/>
        <end position="401"/>
    </location>
</feature>
<dbReference type="PRINTS" id="PR00411">
    <property type="entry name" value="PNDRDTASEI"/>
</dbReference>
<feature type="domain" description="RsdA/BaiN/AoA(So)-like insert" evidence="5">
    <location>
        <begin position="192"/>
        <end position="350"/>
    </location>
</feature>
<sequence>MEQNLAIVGGGAAGLCGAVWAARCGVFSRITILERGPRVGRKLLATGNGRCNLTNRFFAEKNYHGKAPEFTRTAFRRFGLQETLDFFESLGLLFHEEENGKLYPRSLQAASVLDALRLEAEQLGVETLCDTEVTGIRRNQNGFTLLLNGAQKMSAAFVLMAAGGPASPKLGGTDSGCRLLQNLGHTVVPFLPSIVQLKTDTAPIKPLTGIKFQGTASLYLGNKLLRSESGEVLFTDYGLSGPPVLQLSCMATHLKNPEIALDFFPEYEEKKLLGLLYQRMYVRPDTLLENFLLGLLHKRLGQTLLKSAGISPLSRRADSLTHQELAALCKNLKGWRLPVTGTMGLANAQVTAGGADTAGFDPDTLESKLVPGLYACGEVLDIDGDCGGFNLQWAWSSAMLAVTSMAERMG</sequence>
<dbReference type="PANTHER" id="PTHR42887:SF2">
    <property type="entry name" value="OS12G0638800 PROTEIN"/>
    <property type="match status" value="1"/>
</dbReference>
<dbReference type="Pfam" id="PF03486">
    <property type="entry name" value="HI0933_like"/>
    <property type="match status" value="1"/>
</dbReference>
<dbReference type="InterPro" id="IPR004792">
    <property type="entry name" value="BaiN-like"/>
</dbReference>
<evidence type="ECO:0000256" key="1">
    <source>
        <dbReference type="ARBA" id="ARBA00001974"/>
    </source>
</evidence>
<evidence type="ECO:0000259" key="4">
    <source>
        <dbReference type="Pfam" id="PF03486"/>
    </source>
</evidence>
<keyword evidence="2" id="KW-0285">Flavoprotein</keyword>
<evidence type="ECO:0000259" key="5">
    <source>
        <dbReference type="Pfam" id="PF22780"/>
    </source>
</evidence>
<keyword evidence="3" id="KW-0274">FAD</keyword>
<accession>A0A9D1FPE8</accession>
<evidence type="ECO:0000256" key="3">
    <source>
        <dbReference type="ARBA" id="ARBA00022827"/>
    </source>
</evidence>